<dbReference type="EMBL" id="AP028910">
    <property type="protein sequence ID" value="BES90298.1"/>
    <property type="molecule type" value="Genomic_DNA"/>
</dbReference>
<dbReference type="PANTHER" id="PTHR24381:SF393">
    <property type="entry name" value="CHROMATIN-LINKED ADAPTOR FOR MSL PROTEINS, ISOFORM B"/>
    <property type="match status" value="1"/>
</dbReference>
<evidence type="ECO:0000256" key="8">
    <source>
        <dbReference type="PROSITE-ProRule" id="PRU01263"/>
    </source>
</evidence>
<dbReference type="PROSITE" id="PS50157">
    <property type="entry name" value="ZINC_FINGER_C2H2_2"/>
    <property type="match status" value="9"/>
</dbReference>
<feature type="domain" description="C2H2-type" evidence="10">
    <location>
        <begin position="395"/>
        <end position="422"/>
    </location>
</feature>
<keyword evidence="4 7" id="KW-0863">Zinc-finger</keyword>
<accession>A0ABN7ADC6</accession>
<dbReference type="Proteomes" id="UP001307889">
    <property type="component" value="Chromosome 2"/>
</dbReference>
<keyword evidence="2 8" id="KW-0479">Metal-binding</keyword>
<evidence type="ECO:0000313" key="13">
    <source>
        <dbReference type="Proteomes" id="UP001307889"/>
    </source>
</evidence>
<keyword evidence="5 8" id="KW-0862">Zinc</keyword>
<evidence type="ECO:0000259" key="10">
    <source>
        <dbReference type="PROSITE" id="PS50157"/>
    </source>
</evidence>
<sequence>MDPTQFLECGASSSSEPLDPLNVCRICANPDESLIDIFTNEGKDHRLAEKINKYLPISVLPTDILPTRTCYECTSTLLAFSDLYSSCLEAKKRLHSILYNQQSLDEPCKGKAKRSSSRGNPKGSISPGTKPTNATAPSVDKTIPLTERVQPIESQAQTEPLREGVILWDSDTDSEDGVFEGPVDEDAEEEEAEEGTVTIVPSEETGKKKKRKKKACISKCLICGKVFPFVQYLKTHLVSHSEYRPYQCDICKGNFKRKDHLNHHRRTVHMNHPEILQDLESRGLSHLSCEDCGAVRATHHQMLRHKRVHSPSLSCPICKEAFFQSLSLKEHMTKAHPDVEVTCTECGELVKSGNELFLHRQKHSARYICDVCGRSFALPATLKIHMALHTEERPHVCEQCGKAFKLKSRLQLHRKSHSDLRPYACATCPDKRFKTKTALVAHNNMHNDVRRYPCPHCSFRARKNSDLVNHIRTHTGEKPYKCSVCGRGFAQAGDMRKHQATHDRQKPDISK</sequence>
<feature type="region of interest" description="Disordered" evidence="9">
    <location>
        <begin position="107"/>
        <end position="161"/>
    </location>
</feature>
<dbReference type="PANTHER" id="PTHR24381">
    <property type="entry name" value="ZINC FINGER PROTEIN"/>
    <property type="match status" value="1"/>
</dbReference>
<dbReference type="Pfam" id="PF07776">
    <property type="entry name" value="zf-AD"/>
    <property type="match status" value="1"/>
</dbReference>
<dbReference type="SUPFAM" id="SSF57716">
    <property type="entry name" value="Glucocorticoid receptor-like (DNA-binding domain)"/>
    <property type="match status" value="1"/>
</dbReference>
<evidence type="ECO:0000256" key="6">
    <source>
        <dbReference type="ARBA" id="ARBA00023242"/>
    </source>
</evidence>
<feature type="domain" description="C2H2-type" evidence="10">
    <location>
        <begin position="246"/>
        <end position="274"/>
    </location>
</feature>
<evidence type="ECO:0000256" key="2">
    <source>
        <dbReference type="ARBA" id="ARBA00022723"/>
    </source>
</evidence>
<evidence type="ECO:0000256" key="7">
    <source>
        <dbReference type="PROSITE-ProRule" id="PRU00042"/>
    </source>
</evidence>
<dbReference type="PROSITE" id="PS00028">
    <property type="entry name" value="ZINC_FINGER_C2H2_1"/>
    <property type="match status" value="6"/>
</dbReference>
<name>A0ABN7ADC6_9HEMI</name>
<feature type="binding site" evidence="8">
    <location>
        <position position="70"/>
    </location>
    <ligand>
        <name>Zn(2+)</name>
        <dbReference type="ChEBI" id="CHEBI:29105"/>
    </ligand>
</feature>
<feature type="domain" description="C2H2-type" evidence="10">
    <location>
        <begin position="341"/>
        <end position="368"/>
    </location>
</feature>
<dbReference type="PROSITE" id="PS51915">
    <property type="entry name" value="ZAD"/>
    <property type="match status" value="1"/>
</dbReference>
<feature type="domain" description="ZAD" evidence="11">
    <location>
        <begin position="22"/>
        <end position="97"/>
    </location>
</feature>
<dbReference type="InterPro" id="IPR013087">
    <property type="entry name" value="Znf_C2H2_type"/>
</dbReference>
<dbReference type="Gene3D" id="3.40.1800.20">
    <property type="match status" value="1"/>
</dbReference>
<evidence type="ECO:0000313" key="12">
    <source>
        <dbReference type="EMBL" id="BES90298.1"/>
    </source>
</evidence>
<keyword evidence="6" id="KW-0539">Nucleus</keyword>
<feature type="domain" description="C2H2-type" evidence="10">
    <location>
        <begin position="313"/>
        <end position="336"/>
    </location>
</feature>
<reference evidence="12 13" key="1">
    <citation type="submission" date="2023-09" db="EMBL/GenBank/DDBJ databases">
        <title>Nesidiocoris tenuis whole genome shotgun sequence.</title>
        <authorList>
            <person name="Shibata T."/>
            <person name="Shimoda M."/>
            <person name="Kobayashi T."/>
            <person name="Uehara T."/>
        </authorList>
    </citation>
    <scope>NUCLEOTIDE SEQUENCE [LARGE SCALE GENOMIC DNA]</scope>
    <source>
        <strain evidence="12 13">Japan</strain>
    </source>
</reference>
<evidence type="ECO:0000256" key="1">
    <source>
        <dbReference type="ARBA" id="ARBA00004123"/>
    </source>
</evidence>
<dbReference type="Pfam" id="PF00096">
    <property type="entry name" value="zf-C2H2"/>
    <property type="match status" value="6"/>
</dbReference>
<dbReference type="Gene3D" id="3.30.160.60">
    <property type="entry name" value="Classic Zinc Finger"/>
    <property type="match status" value="8"/>
</dbReference>
<proteinExistence type="predicted"/>
<feature type="domain" description="C2H2-type" evidence="10">
    <location>
        <begin position="480"/>
        <end position="507"/>
    </location>
</feature>
<keyword evidence="13" id="KW-1185">Reference proteome</keyword>
<gene>
    <name evidence="12" type="ORF">NTJ_03106</name>
</gene>
<feature type="domain" description="C2H2-type" evidence="10">
    <location>
        <begin position="452"/>
        <end position="479"/>
    </location>
</feature>
<feature type="domain" description="C2H2-type" evidence="10">
    <location>
        <begin position="367"/>
        <end position="394"/>
    </location>
</feature>
<feature type="binding site" evidence="8">
    <location>
        <position position="27"/>
    </location>
    <ligand>
        <name>Zn(2+)</name>
        <dbReference type="ChEBI" id="CHEBI:29105"/>
    </ligand>
</feature>
<evidence type="ECO:0000256" key="4">
    <source>
        <dbReference type="ARBA" id="ARBA00022771"/>
    </source>
</evidence>
<dbReference type="InterPro" id="IPR012934">
    <property type="entry name" value="Znf_AD"/>
</dbReference>
<feature type="compositionally biased region" description="Polar residues" evidence="9">
    <location>
        <begin position="126"/>
        <end position="136"/>
    </location>
</feature>
<feature type="domain" description="C2H2-type" evidence="10">
    <location>
        <begin position="287"/>
        <end position="314"/>
    </location>
</feature>
<protein>
    <recommendedName>
        <fullName evidence="14">Protein krueppel</fullName>
    </recommendedName>
</protein>
<feature type="binding site" evidence="8">
    <location>
        <position position="24"/>
    </location>
    <ligand>
        <name>Zn(2+)</name>
        <dbReference type="ChEBI" id="CHEBI:29105"/>
    </ligand>
</feature>
<dbReference type="SMART" id="SM00868">
    <property type="entry name" value="zf-AD"/>
    <property type="match status" value="1"/>
</dbReference>
<dbReference type="SUPFAM" id="SSF57667">
    <property type="entry name" value="beta-beta-alpha zinc fingers"/>
    <property type="match status" value="4"/>
</dbReference>
<evidence type="ECO:0000256" key="3">
    <source>
        <dbReference type="ARBA" id="ARBA00022737"/>
    </source>
</evidence>
<evidence type="ECO:0000256" key="5">
    <source>
        <dbReference type="ARBA" id="ARBA00022833"/>
    </source>
</evidence>
<feature type="binding site" evidence="8">
    <location>
        <position position="73"/>
    </location>
    <ligand>
        <name>Zn(2+)</name>
        <dbReference type="ChEBI" id="CHEBI:29105"/>
    </ligand>
</feature>
<feature type="domain" description="C2H2-type" evidence="10">
    <location>
        <begin position="218"/>
        <end position="245"/>
    </location>
</feature>
<evidence type="ECO:0000259" key="11">
    <source>
        <dbReference type="PROSITE" id="PS51915"/>
    </source>
</evidence>
<keyword evidence="3" id="KW-0677">Repeat</keyword>
<evidence type="ECO:0008006" key="14">
    <source>
        <dbReference type="Google" id="ProtNLM"/>
    </source>
</evidence>
<comment type="subcellular location">
    <subcellularLocation>
        <location evidence="1">Nucleus</location>
    </subcellularLocation>
</comment>
<evidence type="ECO:0000256" key="9">
    <source>
        <dbReference type="SAM" id="MobiDB-lite"/>
    </source>
</evidence>
<dbReference type="SMART" id="SM00355">
    <property type="entry name" value="ZnF_C2H2"/>
    <property type="match status" value="10"/>
</dbReference>
<dbReference type="InterPro" id="IPR036236">
    <property type="entry name" value="Znf_C2H2_sf"/>
</dbReference>
<organism evidence="12 13">
    <name type="scientific">Nesidiocoris tenuis</name>
    <dbReference type="NCBI Taxonomy" id="355587"/>
    <lineage>
        <taxon>Eukaryota</taxon>
        <taxon>Metazoa</taxon>
        <taxon>Ecdysozoa</taxon>
        <taxon>Arthropoda</taxon>
        <taxon>Hexapoda</taxon>
        <taxon>Insecta</taxon>
        <taxon>Pterygota</taxon>
        <taxon>Neoptera</taxon>
        <taxon>Paraneoptera</taxon>
        <taxon>Hemiptera</taxon>
        <taxon>Heteroptera</taxon>
        <taxon>Panheteroptera</taxon>
        <taxon>Cimicomorpha</taxon>
        <taxon>Miridae</taxon>
        <taxon>Dicyphina</taxon>
        <taxon>Nesidiocoris</taxon>
    </lineage>
</organism>